<organism evidence="2">
    <name type="scientific">marine metagenome</name>
    <dbReference type="NCBI Taxonomy" id="408172"/>
    <lineage>
        <taxon>unclassified sequences</taxon>
        <taxon>metagenomes</taxon>
        <taxon>ecological metagenomes</taxon>
    </lineage>
</organism>
<feature type="domain" description="Carbohydrate-binding" evidence="1">
    <location>
        <begin position="79"/>
        <end position="230"/>
    </location>
</feature>
<dbReference type="AlphaFoldDB" id="A0A382VV55"/>
<dbReference type="SUPFAM" id="SSF49344">
    <property type="entry name" value="CBD9-like"/>
    <property type="match status" value="1"/>
</dbReference>
<dbReference type="Gene3D" id="2.60.40.1190">
    <property type="match status" value="1"/>
</dbReference>
<evidence type="ECO:0000259" key="1">
    <source>
        <dbReference type="Pfam" id="PF06452"/>
    </source>
</evidence>
<dbReference type="GO" id="GO:0004553">
    <property type="term" value="F:hydrolase activity, hydrolyzing O-glycosyl compounds"/>
    <property type="evidence" value="ECO:0007669"/>
    <property type="project" value="InterPro"/>
</dbReference>
<dbReference type="Pfam" id="PF06452">
    <property type="entry name" value="CBM9_1"/>
    <property type="match status" value="1"/>
</dbReference>
<gene>
    <name evidence="2" type="ORF">METZ01_LOCUS403241</name>
</gene>
<protein>
    <recommendedName>
        <fullName evidence="1">Carbohydrate-binding domain-containing protein</fullName>
    </recommendedName>
</protein>
<dbReference type="GO" id="GO:0030246">
    <property type="term" value="F:carbohydrate binding"/>
    <property type="evidence" value="ECO:0007669"/>
    <property type="project" value="InterPro"/>
</dbReference>
<feature type="non-terminal residue" evidence="2">
    <location>
        <position position="241"/>
    </location>
</feature>
<dbReference type="GO" id="GO:0016052">
    <property type="term" value="P:carbohydrate catabolic process"/>
    <property type="evidence" value="ECO:0007669"/>
    <property type="project" value="InterPro"/>
</dbReference>
<sequence>MQFTKQLFIWYLFLLMSVMAIAVDKPAKHPKTGEPLVIDVLRGSPKIDGKLDDWMLDYLTPAVLDTKEQVFPGAAQGAAAWKNPADSSGEFYVLWDDDNIYMASVMKDDKLSMDQAGGAIWNADCIEIFLSAPEAAAAHNNQTHYQWGFNPDNKKWNWCNMDGNGGKEPDYLKVKSTKNGTGYICEVAIEYANVKSLDFKAGEAMGFHPVFDDADDGPDRKLQMTWTGREAHDQSQGFGHI</sequence>
<dbReference type="InterPro" id="IPR010502">
    <property type="entry name" value="Carb-bd_dom_fam9"/>
</dbReference>
<proteinExistence type="predicted"/>
<accession>A0A382VV55</accession>
<dbReference type="EMBL" id="UINC01154871">
    <property type="protein sequence ID" value="SVD50387.1"/>
    <property type="molecule type" value="Genomic_DNA"/>
</dbReference>
<reference evidence="2" key="1">
    <citation type="submission" date="2018-05" db="EMBL/GenBank/DDBJ databases">
        <authorList>
            <person name="Lanie J.A."/>
            <person name="Ng W.-L."/>
            <person name="Kazmierczak K.M."/>
            <person name="Andrzejewski T.M."/>
            <person name="Davidsen T.M."/>
            <person name="Wayne K.J."/>
            <person name="Tettelin H."/>
            <person name="Glass J.I."/>
            <person name="Rusch D."/>
            <person name="Podicherti R."/>
            <person name="Tsui H.-C.T."/>
            <person name="Winkler M.E."/>
        </authorList>
    </citation>
    <scope>NUCLEOTIDE SEQUENCE</scope>
</reference>
<evidence type="ECO:0000313" key="2">
    <source>
        <dbReference type="EMBL" id="SVD50387.1"/>
    </source>
</evidence>
<name>A0A382VV55_9ZZZZ</name>